<evidence type="ECO:0000313" key="2">
    <source>
        <dbReference type="Proteomes" id="UP000191931"/>
    </source>
</evidence>
<keyword evidence="2" id="KW-1185">Reference proteome</keyword>
<dbReference type="AlphaFoldDB" id="A0A1W1HDC4"/>
<gene>
    <name evidence="1" type="ORF">MTBBW1_2200029</name>
</gene>
<evidence type="ECO:0000313" key="1">
    <source>
        <dbReference type="EMBL" id="SLM30375.1"/>
    </source>
</evidence>
<reference evidence="1 2" key="1">
    <citation type="submission" date="2017-03" db="EMBL/GenBank/DDBJ databases">
        <authorList>
            <person name="Afonso C.L."/>
            <person name="Miller P.J."/>
            <person name="Scott M.A."/>
            <person name="Spackman E."/>
            <person name="Goraichik I."/>
            <person name="Dimitrov K.M."/>
            <person name="Suarez D.L."/>
            <person name="Swayne D.E."/>
        </authorList>
    </citation>
    <scope>NUCLEOTIDE SEQUENCE [LARGE SCALE GENOMIC DNA]</scope>
    <source>
        <strain evidence="1">PRJEB14757</strain>
    </source>
</reference>
<sequence>MAQPVTPTPVLVGQDAVDFARRIENDLKKPVHLLPTQLFLLDNRTGCRLITVDAYNDSKVLKFYQKNDFSLFSEKDKNKKTRAMFFDLKRLVL</sequence>
<dbReference type="EMBL" id="FWEV01000136">
    <property type="protein sequence ID" value="SLM30375.1"/>
    <property type="molecule type" value="Genomic_DNA"/>
</dbReference>
<dbReference type="RefSeq" id="WP_080808239.1">
    <property type="nucleotide sequence ID" value="NZ_LT828560.1"/>
</dbReference>
<dbReference type="Gene3D" id="3.40.630.30">
    <property type="match status" value="1"/>
</dbReference>
<dbReference type="OrthoDB" id="9801191at2"/>
<dbReference type="Proteomes" id="UP000191931">
    <property type="component" value="Unassembled WGS sequence"/>
</dbReference>
<organism evidence="1 2">
    <name type="scientific">Desulfamplus magnetovallimortis</name>
    <dbReference type="NCBI Taxonomy" id="1246637"/>
    <lineage>
        <taxon>Bacteria</taxon>
        <taxon>Pseudomonadati</taxon>
        <taxon>Thermodesulfobacteriota</taxon>
        <taxon>Desulfobacteria</taxon>
        <taxon>Desulfobacterales</taxon>
        <taxon>Desulfobacteraceae</taxon>
        <taxon>Desulfamplus</taxon>
    </lineage>
</organism>
<proteinExistence type="predicted"/>
<protein>
    <submittedName>
        <fullName evidence="1">Uncharacterized protein</fullName>
    </submittedName>
</protein>
<dbReference type="STRING" id="1246637.MTBBW1_2200029"/>
<accession>A0A1W1HDC4</accession>
<name>A0A1W1HDC4_9BACT</name>